<dbReference type="InterPro" id="IPR005135">
    <property type="entry name" value="Endo/exonuclease/phosphatase"/>
</dbReference>
<evidence type="ECO:0000256" key="1">
    <source>
        <dbReference type="SAM" id="MobiDB-lite"/>
    </source>
</evidence>
<dbReference type="Proteomes" id="UP000030762">
    <property type="component" value="Unassembled WGS sequence"/>
</dbReference>
<evidence type="ECO:0000259" key="2">
    <source>
        <dbReference type="Pfam" id="PF03372"/>
    </source>
</evidence>
<dbReference type="InterPro" id="IPR036691">
    <property type="entry name" value="Endo/exonu/phosph_ase_sf"/>
</dbReference>
<dbReference type="OrthoDB" id="428734at2759"/>
<dbReference type="InterPro" id="IPR050410">
    <property type="entry name" value="CCR4/nocturin_mRNA_transcr"/>
</dbReference>
<dbReference type="EMBL" id="JH767138">
    <property type="protein sequence ID" value="EQC39739.1"/>
    <property type="molecule type" value="Genomic_DNA"/>
</dbReference>
<dbReference type="RefSeq" id="XP_008607011.1">
    <property type="nucleotide sequence ID" value="XM_008608789.1"/>
</dbReference>
<dbReference type="eggNOG" id="KOG2338">
    <property type="taxonomic scope" value="Eukaryota"/>
</dbReference>
<evidence type="ECO:0000313" key="4">
    <source>
        <dbReference type="Proteomes" id="UP000030762"/>
    </source>
</evidence>
<dbReference type="GeneID" id="19943893"/>
<dbReference type="InParanoid" id="T0QNQ0"/>
<feature type="region of interest" description="Disordered" evidence="1">
    <location>
        <begin position="245"/>
        <end position="276"/>
    </location>
</feature>
<dbReference type="Gene3D" id="3.60.10.10">
    <property type="entry name" value="Endonuclease/exonuclease/phosphatase"/>
    <property type="match status" value="1"/>
</dbReference>
<gene>
    <name evidence="3" type="ORF">SDRG_03166</name>
</gene>
<keyword evidence="4" id="KW-1185">Reference proteome</keyword>
<dbReference type="Pfam" id="PF03372">
    <property type="entry name" value="Exo_endo_phos"/>
    <property type="match status" value="1"/>
</dbReference>
<dbReference type="SUPFAM" id="SSF56219">
    <property type="entry name" value="DNase I-like"/>
    <property type="match status" value="1"/>
</dbReference>
<dbReference type="AlphaFoldDB" id="T0QNQ0"/>
<sequence>MYPRPYSVYSDPPATGGFRVVCFNVLADYLAAESQQHARPYDAYKFSWAFRRTRLLREILSWRADIICLQEVDHFVDYFEPELAQHGYVGRAQQRTGETTLDGCAIFVKTSTFEMLETVGIEYKVPGHDVLDRDNVALALVLQSVSDGAKMVVATTHILFNPRRGDVKLAQCQLLFEKLAALQASHASDRLLLCGDFNFTPCSPLYALFATGVLDCDRLQPPDLSCQVSPSGSFFHERRHVETEAELRHHGAGTAAGRFDPAQRGPSKRSPPSKFNKAIGGTVSHPFALKSAYAQHPTEATTGEPLVTTYHNRFFGTVDYIWFSAPTLQCTGVVAMPDEAAFFKRIRGLPTQHVSSDHLSLVADFALA</sequence>
<protein>
    <recommendedName>
        <fullName evidence="2">Endonuclease/exonuclease/phosphatase domain-containing protein</fullName>
    </recommendedName>
</protein>
<name>T0QNQ0_SAPDV</name>
<accession>T0QNQ0</accession>
<dbReference type="VEuPathDB" id="FungiDB:SDRG_03166"/>
<dbReference type="PANTHER" id="PTHR12121:SF74">
    <property type="entry name" value="CARBON CATABOLITE REPRESSOR PROTEIN 4 HOMOLOG 5"/>
    <property type="match status" value="1"/>
</dbReference>
<dbReference type="FunCoup" id="T0QNQ0">
    <property type="interactions" value="312"/>
</dbReference>
<feature type="domain" description="Endonuclease/exonuclease/phosphatase" evidence="2">
    <location>
        <begin position="48"/>
        <end position="358"/>
    </location>
</feature>
<evidence type="ECO:0000313" key="3">
    <source>
        <dbReference type="EMBL" id="EQC39739.1"/>
    </source>
</evidence>
<proteinExistence type="predicted"/>
<dbReference type="PANTHER" id="PTHR12121">
    <property type="entry name" value="CARBON CATABOLITE REPRESSOR PROTEIN 4"/>
    <property type="match status" value="1"/>
</dbReference>
<dbReference type="OMA" id="WRPPQFC"/>
<dbReference type="GO" id="GO:0000175">
    <property type="term" value="F:3'-5'-RNA exonuclease activity"/>
    <property type="evidence" value="ECO:0007669"/>
    <property type="project" value="TreeGrafter"/>
</dbReference>
<organism evidence="3 4">
    <name type="scientific">Saprolegnia diclina (strain VS20)</name>
    <dbReference type="NCBI Taxonomy" id="1156394"/>
    <lineage>
        <taxon>Eukaryota</taxon>
        <taxon>Sar</taxon>
        <taxon>Stramenopiles</taxon>
        <taxon>Oomycota</taxon>
        <taxon>Saprolegniomycetes</taxon>
        <taxon>Saprolegniales</taxon>
        <taxon>Saprolegniaceae</taxon>
        <taxon>Saprolegnia</taxon>
    </lineage>
</organism>
<reference evidence="3 4" key="1">
    <citation type="submission" date="2012-04" db="EMBL/GenBank/DDBJ databases">
        <title>The Genome Sequence of Saprolegnia declina VS20.</title>
        <authorList>
            <consortium name="The Broad Institute Genome Sequencing Platform"/>
            <person name="Russ C."/>
            <person name="Nusbaum C."/>
            <person name="Tyler B."/>
            <person name="van West P."/>
            <person name="Dieguez-Uribeondo J."/>
            <person name="de Bruijn I."/>
            <person name="Tripathy S."/>
            <person name="Jiang R."/>
            <person name="Young S.K."/>
            <person name="Zeng Q."/>
            <person name="Gargeya S."/>
            <person name="Fitzgerald M."/>
            <person name="Haas B."/>
            <person name="Abouelleil A."/>
            <person name="Alvarado L."/>
            <person name="Arachchi H.M."/>
            <person name="Berlin A."/>
            <person name="Chapman S.B."/>
            <person name="Goldberg J."/>
            <person name="Griggs A."/>
            <person name="Gujja S."/>
            <person name="Hansen M."/>
            <person name="Howarth C."/>
            <person name="Imamovic A."/>
            <person name="Larimer J."/>
            <person name="McCowen C."/>
            <person name="Montmayeur A."/>
            <person name="Murphy C."/>
            <person name="Neiman D."/>
            <person name="Pearson M."/>
            <person name="Priest M."/>
            <person name="Roberts A."/>
            <person name="Saif S."/>
            <person name="Shea T."/>
            <person name="Sisk P."/>
            <person name="Sykes S."/>
            <person name="Wortman J."/>
            <person name="Nusbaum C."/>
            <person name="Birren B."/>
        </authorList>
    </citation>
    <scope>NUCLEOTIDE SEQUENCE [LARGE SCALE GENOMIC DNA]</scope>
    <source>
        <strain evidence="3 4">VS20</strain>
    </source>
</reference>